<proteinExistence type="inferred from homology"/>
<dbReference type="EMBL" id="GBKC01000953">
    <property type="protein sequence ID" value="JAG45117.1"/>
    <property type="molecule type" value="Transcribed_RNA"/>
</dbReference>
<evidence type="ECO:0000256" key="2">
    <source>
        <dbReference type="ARBA" id="ARBA00012513"/>
    </source>
</evidence>
<dbReference type="Gene3D" id="1.10.510.10">
    <property type="entry name" value="Transferase(Phosphotransferase) domain 1"/>
    <property type="match status" value="1"/>
</dbReference>
<dbReference type="InterPro" id="IPR017441">
    <property type="entry name" value="Protein_kinase_ATP_BS"/>
</dbReference>
<name>A0A0K8RVZ7_CROHD</name>
<dbReference type="GO" id="GO:0005634">
    <property type="term" value="C:nucleus"/>
    <property type="evidence" value="ECO:0007669"/>
    <property type="project" value="TreeGrafter"/>
</dbReference>
<evidence type="ECO:0000256" key="9">
    <source>
        <dbReference type="ARBA" id="ARBA00022840"/>
    </source>
</evidence>
<keyword evidence="4" id="KW-0597">Phosphoprotein</keyword>
<dbReference type="InterPro" id="IPR011009">
    <property type="entry name" value="Kinase-like_dom_sf"/>
</dbReference>
<comment type="catalytic activity">
    <reaction evidence="10">
        <text>L-threonyl-[protein] + ATP = O-phospho-L-threonyl-[protein] + ADP + H(+)</text>
        <dbReference type="Rhea" id="RHEA:46608"/>
        <dbReference type="Rhea" id="RHEA-COMP:11060"/>
        <dbReference type="Rhea" id="RHEA-COMP:11605"/>
        <dbReference type="ChEBI" id="CHEBI:15378"/>
        <dbReference type="ChEBI" id="CHEBI:30013"/>
        <dbReference type="ChEBI" id="CHEBI:30616"/>
        <dbReference type="ChEBI" id="CHEBI:61977"/>
        <dbReference type="ChEBI" id="CHEBI:456216"/>
        <dbReference type="EC" id="2.7.11.1"/>
    </reaction>
</comment>
<evidence type="ECO:0000256" key="5">
    <source>
        <dbReference type="ARBA" id="ARBA00022679"/>
    </source>
</evidence>
<feature type="region of interest" description="Disordered" evidence="15">
    <location>
        <begin position="383"/>
        <end position="406"/>
    </location>
</feature>
<dbReference type="Gene3D" id="3.30.200.20">
    <property type="entry name" value="Phosphorylase Kinase, domain 1"/>
    <property type="match status" value="1"/>
</dbReference>
<dbReference type="PANTHER" id="PTHR24342">
    <property type="entry name" value="SERINE/THREONINE-PROTEIN KINASE 17"/>
    <property type="match status" value="1"/>
</dbReference>
<feature type="region of interest" description="Disordered" evidence="15">
    <location>
        <begin position="1"/>
        <end position="20"/>
    </location>
</feature>
<organism evidence="17">
    <name type="scientific">Crotalus horridus</name>
    <name type="common">Timber rattlesnake</name>
    <dbReference type="NCBI Taxonomy" id="35024"/>
    <lineage>
        <taxon>Eukaryota</taxon>
        <taxon>Metazoa</taxon>
        <taxon>Chordata</taxon>
        <taxon>Craniata</taxon>
        <taxon>Vertebrata</taxon>
        <taxon>Euteleostomi</taxon>
        <taxon>Lepidosauria</taxon>
        <taxon>Squamata</taxon>
        <taxon>Bifurcata</taxon>
        <taxon>Unidentata</taxon>
        <taxon>Episquamata</taxon>
        <taxon>Toxicofera</taxon>
        <taxon>Serpentes</taxon>
        <taxon>Colubroidea</taxon>
        <taxon>Viperidae</taxon>
        <taxon>Crotalinae</taxon>
        <taxon>Crotalus</taxon>
    </lineage>
</organism>
<evidence type="ECO:0000256" key="6">
    <source>
        <dbReference type="ARBA" id="ARBA00022703"/>
    </source>
</evidence>
<evidence type="ECO:0000256" key="3">
    <source>
        <dbReference type="ARBA" id="ARBA00022527"/>
    </source>
</evidence>
<dbReference type="PANTHER" id="PTHR24342:SF19">
    <property type="entry name" value="PROTEIN KINASE DOMAIN-CONTAINING PROTEIN"/>
    <property type="match status" value="1"/>
</dbReference>
<evidence type="ECO:0000256" key="15">
    <source>
        <dbReference type="SAM" id="MobiDB-lite"/>
    </source>
</evidence>
<evidence type="ECO:0000256" key="14">
    <source>
        <dbReference type="RuleBase" id="RU000304"/>
    </source>
</evidence>
<dbReference type="SUPFAM" id="SSF56112">
    <property type="entry name" value="Protein kinase-like (PK-like)"/>
    <property type="match status" value="1"/>
</dbReference>
<evidence type="ECO:0000256" key="7">
    <source>
        <dbReference type="ARBA" id="ARBA00022741"/>
    </source>
</evidence>
<sequence>MARDGTEVRPGNPVAAGIQGPPCSLEDDEVFLGTEARPSTTQADPFRHCSVEELYELLETLGSGHFGVVRRCQERSTGVFYAAKSIKVRKRKGSRLGLDREQVEREVCILQQLQHPNIMRLYDVFANQAEMVLILELIQGGELFDFIAEKELVSEDEAIEFLQQILLGLAYMHAHHIAHFDLKPENIMLLEKDAPSPKIKIIDFGLAQKLEEGVAYKSLCGTPQYIAPEVINYEALSTATDMWSIGVITYILLSGMSPFQGETDEETLSNVVSGNYEFEAKYFSQTSEMAKDFIQKLLLKEPRDRMTATECLLHPWIKPLTRKQAMNRSRSSINMKNFRKFNARRKWKLSYHMVSACNRLGRLRLLCLQQKLEEAAATALRDCESDQEDQPSSPGVLLRRRRSICS</sequence>
<dbReference type="Pfam" id="PF00069">
    <property type="entry name" value="Pkinase"/>
    <property type="match status" value="1"/>
</dbReference>
<reference evidence="17" key="1">
    <citation type="journal article" date="2015" name="Toxicon">
        <title>The transcriptomic and proteomic basis for the evolution of a novel venom phenotype within the Timber Rattlesnake (Crotalus horridus).</title>
        <authorList>
            <person name="Rokyta D.R."/>
            <person name="Wray K.P."/>
            <person name="McGivern J.J."/>
            <person name="Margres M.J."/>
        </authorList>
    </citation>
    <scope>NUCLEOTIDE SEQUENCE</scope>
    <source>
        <tissue evidence="17">Venom gland</tissue>
    </source>
</reference>
<keyword evidence="3 14" id="KW-0723">Serine/threonine-protein kinase</keyword>
<dbReference type="GO" id="GO:0043065">
    <property type="term" value="P:positive regulation of apoptotic process"/>
    <property type="evidence" value="ECO:0007669"/>
    <property type="project" value="TreeGrafter"/>
</dbReference>
<evidence type="ECO:0000256" key="1">
    <source>
        <dbReference type="ARBA" id="ARBA00001946"/>
    </source>
</evidence>
<dbReference type="PROSITE" id="PS00107">
    <property type="entry name" value="PROTEIN_KINASE_ATP"/>
    <property type="match status" value="1"/>
</dbReference>
<dbReference type="InterPro" id="IPR008271">
    <property type="entry name" value="Ser/Thr_kinase_AS"/>
</dbReference>
<dbReference type="InterPro" id="IPR000719">
    <property type="entry name" value="Prot_kinase_dom"/>
</dbReference>
<evidence type="ECO:0000313" key="17">
    <source>
        <dbReference type="EMBL" id="JAG45117.1"/>
    </source>
</evidence>
<evidence type="ECO:0000256" key="11">
    <source>
        <dbReference type="ARBA" id="ARBA00048679"/>
    </source>
</evidence>
<keyword evidence="6" id="KW-0053">Apoptosis</keyword>
<feature type="binding site" evidence="13">
    <location>
        <position position="84"/>
    </location>
    <ligand>
        <name>ATP</name>
        <dbReference type="ChEBI" id="CHEBI:30616"/>
    </ligand>
</feature>
<evidence type="ECO:0000259" key="16">
    <source>
        <dbReference type="PROSITE" id="PS50011"/>
    </source>
</evidence>
<keyword evidence="7 13" id="KW-0547">Nucleotide-binding</keyword>
<keyword evidence="8 17" id="KW-0418">Kinase</keyword>
<comment type="similarity">
    <text evidence="12">Belongs to the protein kinase superfamily. CAMK Ser/Thr protein kinase family. DAP kinase subfamily.</text>
</comment>
<evidence type="ECO:0000256" key="12">
    <source>
        <dbReference type="ARBA" id="ARBA00060827"/>
    </source>
</evidence>
<dbReference type="EC" id="2.7.11.1" evidence="2"/>
<dbReference type="FunFam" id="3.30.200.20:FF:000110">
    <property type="entry name" value="Death-associated kinase 3, isoform CRA_a"/>
    <property type="match status" value="1"/>
</dbReference>
<dbReference type="GO" id="GO:0005524">
    <property type="term" value="F:ATP binding"/>
    <property type="evidence" value="ECO:0007669"/>
    <property type="project" value="UniProtKB-UniRule"/>
</dbReference>
<comment type="catalytic activity">
    <reaction evidence="11">
        <text>L-seryl-[protein] + ATP = O-phospho-L-seryl-[protein] + ADP + H(+)</text>
        <dbReference type="Rhea" id="RHEA:17989"/>
        <dbReference type="Rhea" id="RHEA-COMP:9863"/>
        <dbReference type="Rhea" id="RHEA-COMP:11604"/>
        <dbReference type="ChEBI" id="CHEBI:15378"/>
        <dbReference type="ChEBI" id="CHEBI:29999"/>
        <dbReference type="ChEBI" id="CHEBI:30616"/>
        <dbReference type="ChEBI" id="CHEBI:83421"/>
        <dbReference type="ChEBI" id="CHEBI:456216"/>
        <dbReference type="EC" id="2.7.11.1"/>
    </reaction>
</comment>
<keyword evidence="5" id="KW-0808">Transferase</keyword>
<dbReference type="SMART" id="SM00220">
    <property type="entry name" value="S_TKc"/>
    <property type="match status" value="1"/>
</dbReference>
<feature type="domain" description="Protein kinase" evidence="16">
    <location>
        <begin position="55"/>
        <end position="317"/>
    </location>
</feature>
<keyword evidence="9 13" id="KW-0067">ATP-binding</keyword>
<dbReference type="PROSITE" id="PS00108">
    <property type="entry name" value="PROTEIN_KINASE_ST"/>
    <property type="match status" value="1"/>
</dbReference>
<dbReference type="GO" id="GO:0035556">
    <property type="term" value="P:intracellular signal transduction"/>
    <property type="evidence" value="ECO:0007669"/>
    <property type="project" value="TreeGrafter"/>
</dbReference>
<dbReference type="GO" id="GO:0004674">
    <property type="term" value="F:protein serine/threonine kinase activity"/>
    <property type="evidence" value="ECO:0007669"/>
    <property type="project" value="UniProtKB-KW"/>
</dbReference>
<dbReference type="FunFam" id="1.10.510.10:FF:000250">
    <property type="entry name" value="Death-associated protein kinase 3"/>
    <property type="match status" value="1"/>
</dbReference>
<accession>A0A0K8RVZ7</accession>
<evidence type="ECO:0000256" key="8">
    <source>
        <dbReference type="ARBA" id="ARBA00022777"/>
    </source>
</evidence>
<dbReference type="GO" id="GO:0005737">
    <property type="term" value="C:cytoplasm"/>
    <property type="evidence" value="ECO:0007669"/>
    <property type="project" value="TreeGrafter"/>
</dbReference>
<evidence type="ECO:0000256" key="10">
    <source>
        <dbReference type="ARBA" id="ARBA00047899"/>
    </source>
</evidence>
<dbReference type="AlphaFoldDB" id="A0A0K8RVZ7"/>
<comment type="cofactor">
    <cofactor evidence="1">
        <name>Mg(2+)</name>
        <dbReference type="ChEBI" id="CHEBI:18420"/>
    </cofactor>
</comment>
<dbReference type="GO" id="GO:0006915">
    <property type="term" value="P:apoptotic process"/>
    <property type="evidence" value="ECO:0007669"/>
    <property type="project" value="UniProtKB-KW"/>
</dbReference>
<evidence type="ECO:0000256" key="4">
    <source>
        <dbReference type="ARBA" id="ARBA00022553"/>
    </source>
</evidence>
<evidence type="ECO:0000256" key="13">
    <source>
        <dbReference type="PROSITE-ProRule" id="PRU10141"/>
    </source>
</evidence>
<protein>
    <recommendedName>
        <fullName evidence="2">non-specific serine/threonine protein kinase</fullName>
        <ecNumber evidence="2">2.7.11.1</ecNumber>
    </recommendedName>
</protein>
<dbReference type="PROSITE" id="PS50011">
    <property type="entry name" value="PROTEIN_KINASE_DOM"/>
    <property type="match status" value="1"/>
</dbReference>